<evidence type="ECO:0000256" key="2">
    <source>
        <dbReference type="ARBA" id="ARBA00008537"/>
    </source>
</evidence>
<feature type="transmembrane region" description="Helical" evidence="8">
    <location>
        <begin position="108"/>
        <end position="130"/>
    </location>
</feature>
<evidence type="ECO:0000256" key="8">
    <source>
        <dbReference type="SAM" id="Phobius"/>
    </source>
</evidence>
<feature type="transmembrane region" description="Helical" evidence="8">
    <location>
        <begin position="480"/>
        <end position="498"/>
    </location>
</feature>
<evidence type="ECO:0000256" key="4">
    <source>
        <dbReference type="ARBA" id="ARBA00022475"/>
    </source>
</evidence>
<dbReference type="Proteomes" id="UP000263993">
    <property type="component" value="Unassembled WGS sequence"/>
</dbReference>
<evidence type="ECO:0000256" key="1">
    <source>
        <dbReference type="ARBA" id="ARBA00004651"/>
    </source>
</evidence>
<dbReference type="InterPro" id="IPR011701">
    <property type="entry name" value="MFS"/>
</dbReference>
<evidence type="ECO:0000259" key="9">
    <source>
        <dbReference type="PROSITE" id="PS50850"/>
    </source>
</evidence>
<feature type="transmembrane region" description="Helical" evidence="8">
    <location>
        <begin position="337"/>
        <end position="357"/>
    </location>
</feature>
<evidence type="ECO:0000313" key="11">
    <source>
        <dbReference type="Proteomes" id="UP000263993"/>
    </source>
</evidence>
<dbReference type="GO" id="GO:0022857">
    <property type="term" value="F:transmembrane transporter activity"/>
    <property type="evidence" value="ECO:0007669"/>
    <property type="project" value="InterPro"/>
</dbReference>
<feature type="transmembrane region" description="Helical" evidence="8">
    <location>
        <begin position="233"/>
        <end position="250"/>
    </location>
</feature>
<comment type="subcellular location">
    <subcellularLocation>
        <location evidence="1">Cell membrane</location>
        <topology evidence="1">Multi-pass membrane protein</topology>
    </subcellularLocation>
</comment>
<feature type="domain" description="Major facilitator superfamily (MFS) profile" evidence="9">
    <location>
        <begin position="17"/>
        <end position="502"/>
    </location>
</feature>
<feature type="transmembrane region" description="Helical" evidence="8">
    <location>
        <begin position="397"/>
        <end position="419"/>
    </location>
</feature>
<feature type="transmembrane region" description="Helical" evidence="8">
    <location>
        <begin position="142"/>
        <end position="163"/>
    </location>
</feature>
<dbReference type="Gene3D" id="1.20.1720.10">
    <property type="entry name" value="Multidrug resistance protein D"/>
    <property type="match status" value="1"/>
</dbReference>
<dbReference type="GO" id="GO:0005886">
    <property type="term" value="C:plasma membrane"/>
    <property type="evidence" value="ECO:0007669"/>
    <property type="project" value="UniProtKB-SubCell"/>
</dbReference>
<dbReference type="PANTHER" id="PTHR42718:SF9">
    <property type="entry name" value="MAJOR FACILITATOR SUPERFAMILY MULTIDRUG TRANSPORTER MFSC"/>
    <property type="match status" value="1"/>
</dbReference>
<organism evidence="10 11">
    <name type="scientific">Undibacter mobilis</name>
    <dbReference type="NCBI Taxonomy" id="2292256"/>
    <lineage>
        <taxon>Bacteria</taxon>
        <taxon>Pseudomonadati</taxon>
        <taxon>Pseudomonadota</taxon>
        <taxon>Alphaproteobacteria</taxon>
        <taxon>Hyphomicrobiales</taxon>
        <taxon>Nitrobacteraceae</taxon>
        <taxon>Undibacter</taxon>
    </lineage>
</organism>
<proteinExistence type="inferred from homology"/>
<sequence>MSAHTAPLPSGARRLLITICAMTATIMQALDTTIANVALPYMQGSLSASLDQVNWILTSYIVAAAIMTAPVGWLADRFGRKRVFIICVAGFTLASLLCALAQNIEQMVLFRLLQGMAGAALVPLSQAVMLDSYSVQERSQAMAMWGIGVMLGPIMGPTLGAWLTDNYSWHWVFLINLPIGVLTVIGMIVFMDDTHKQHHLRFDWLGFAALAIGIGSLQLLLDRGEQVGWFEAREIWVETIISAAGFYYFFAHSLTTDQPFVNFEMFKDRNFLSGVMFMVVIGVVLFGTMALVTPFMQNLLGYPIQTAGFLLGSRGVGTLLTMMVAPRLMRLTETRNLIFLGLFITAGTLYEMTGWSLDTQQHTIVITSIIQGVGLGLLFVPITSVAFLTLPGQMRNGAAAITTLVRNIGSSIGISMVIANLTSKTTYMHERLGSNITPFNSNLQFPDIAGAINLGSDTGKALLDGLVTQQANMIAYLNDFKLLMFLTIAAMPLVLMIGSTRKSGPAAKDEEEVIHALD</sequence>
<comment type="caution">
    <text evidence="10">The sequence shown here is derived from an EMBL/GenBank/DDBJ whole genome shotgun (WGS) entry which is preliminary data.</text>
</comment>
<feature type="transmembrane region" description="Helical" evidence="8">
    <location>
        <begin position="369"/>
        <end position="390"/>
    </location>
</feature>
<dbReference type="PROSITE" id="PS50850">
    <property type="entry name" value="MFS"/>
    <property type="match status" value="1"/>
</dbReference>
<name>A0A371B8K7_9BRAD</name>
<dbReference type="InterPro" id="IPR036259">
    <property type="entry name" value="MFS_trans_sf"/>
</dbReference>
<feature type="transmembrane region" description="Helical" evidence="8">
    <location>
        <begin position="202"/>
        <end position="221"/>
    </location>
</feature>
<evidence type="ECO:0000256" key="5">
    <source>
        <dbReference type="ARBA" id="ARBA00022692"/>
    </source>
</evidence>
<dbReference type="Pfam" id="PF07690">
    <property type="entry name" value="MFS_1"/>
    <property type="match status" value="1"/>
</dbReference>
<gene>
    <name evidence="10" type="ORF">DXH78_04210</name>
</gene>
<dbReference type="InterPro" id="IPR020846">
    <property type="entry name" value="MFS_dom"/>
</dbReference>
<keyword evidence="5 8" id="KW-0812">Transmembrane</keyword>
<dbReference type="InterPro" id="IPR004638">
    <property type="entry name" value="EmrB-like"/>
</dbReference>
<comment type="similarity">
    <text evidence="2">Belongs to the major facilitator superfamily. EmrB family.</text>
</comment>
<feature type="transmembrane region" description="Helical" evidence="8">
    <location>
        <begin position="169"/>
        <end position="190"/>
    </location>
</feature>
<keyword evidence="3" id="KW-0813">Transport</keyword>
<protein>
    <submittedName>
        <fullName evidence="10">MFS transporter</fullName>
    </submittedName>
</protein>
<feature type="transmembrane region" description="Helical" evidence="8">
    <location>
        <begin position="271"/>
        <end position="292"/>
    </location>
</feature>
<keyword evidence="4" id="KW-1003">Cell membrane</keyword>
<keyword evidence="7 8" id="KW-0472">Membrane</keyword>
<feature type="transmembrane region" description="Helical" evidence="8">
    <location>
        <begin position="304"/>
        <end position="325"/>
    </location>
</feature>
<accession>A0A371B8K7</accession>
<dbReference type="NCBIfam" id="TIGR00711">
    <property type="entry name" value="efflux_EmrB"/>
    <property type="match status" value="1"/>
</dbReference>
<evidence type="ECO:0000256" key="6">
    <source>
        <dbReference type="ARBA" id="ARBA00022989"/>
    </source>
</evidence>
<dbReference type="RefSeq" id="WP_115515883.1">
    <property type="nucleotide sequence ID" value="NZ_QRGO01000001.1"/>
</dbReference>
<feature type="transmembrane region" description="Helical" evidence="8">
    <location>
        <begin position="53"/>
        <end position="75"/>
    </location>
</feature>
<dbReference type="CDD" id="cd17503">
    <property type="entry name" value="MFS_LmrB_MDR_like"/>
    <property type="match status" value="1"/>
</dbReference>
<dbReference type="PANTHER" id="PTHR42718">
    <property type="entry name" value="MAJOR FACILITATOR SUPERFAMILY MULTIDRUG TRANSPORTER MFSC"/>
    <property type="match status" value="1"/>
</dbReference>
<keyword evidence="11" id="KW-1185">Reference proteome</keyword>
<dbReference type="OrthoDB" id="9812221at2"/>
<dbReference type="AlphaFoldDB" id="A0A371B8K7"/>
<evidence type="ECO:0000256" key="7">
    <source>
        <dbReference type="ARBA" id="ARBA00023136"/>
    </source>
</evidence>
<feature type="transmembrane region" description="Helical" evidence="8">
    <location>
        <begin position="82"/>
        <end position="102"/>
    </location>
</feature>
<dbReference type="EMBL" id="QRGO01000001">
    <property type="protein sequence ID" value="RDV03857.1"/>
    <property type="molecule type" value="Genomic_DNA"/>
</dbReference>
<keyword evidence="6 8" id="KW-1133">Transmembrane helix</keyword>
<dbReference type="SUPFAM" id="SSF103473">
    <property type="entry name" value="MFS general substrate transporter"/>
    <property type="match status" value="1"/>
</dbReference>
<evidence type="ECO:0000313" key="10">
    <source>
        <dbReference type="EMBL" id="RDV03857.1"/>
    </source>
</evidence>
<evidence type="ECO:0000256" key="3">
    <source>
        <dbReference type="ARBA" id="ARBA00022448"/>
    </source>
</evidence>
<reference evidence="11" key="1">
    <citation type="submission" date="2018-08" db="EMBL/GenBank/DDBJ databases">
        <authorList>
            <person name="Kim S.-J."/>
            <person name="Jung G.-Y."/>
        </authorList>
    </citation>
    <scope>NUCLEOTIDE SEQUENCE [LARGE SCALE GENOMIC DNA]</scope>
    <source>
        <strain evidence="11">GY_H</strain>
    </source>
</reference>
<dbReference type="Gene3D" id="1.20.1250.20">
    <property type="entry name" value="MFS general substrate transporter like domains"/>
    <property type="match status" value="1"/>
</dbReference>